<evidence type="ECO:0000256" key="2">
    <source>
        <dbReference type="SAM" id="SignalP"/>
    </source>
</evidence>
<evidence type="ECO:0000256" key="1">
    <source>
        <dbReference type="ARBA" id="ARBA00023319"/>
    </source>
</evidence>
<accession>A0A8C8SK02</accession>
<dbReference type="PROSITE" id="PS50835">
    <property type="entry name" value="IG_LIKE"/>
    <property type="match status" value="1"/>
</dbReference>
<sequence length="177" mass="20040">MGSSVLLVLFFVMHVAPASEEGIQILQNPAQLWLRSGETAQLDCSPSKKQWTMTWYREQGGNLQWIYLSSRQEPSAGKYSAKVNIETNNFSLIISNVQRNDSGVYYCGLSDSVYRQLDFGNGTRLIVTGEFPMAENNNKLMLDSAVKKWSFFASFVKLFCHFLHTGYYSLSQAGQHE</sequence>
<dbReference type="InterPro" id="IPR013783">
    <property type="entry name" value="Ig-like_fold"/>
</dbReference>
<dbReference type="Ensembl" id="ENSPCET00000021722.1">
    <property type="protein sequence ID" value="ENSPCEP00000020993.1"/>
    <property type="gene ID" value="ENSPCEG00000016186.1"/>
</dbReference>
<dbReference type="Gene3D" id="2.60.40.10">
    <property type="entry name" value="Immunoglobulins"/>
    <property type="match status" value="1"/>
</dbReference>
<keyword evidence="2" id="KW-0732">Signal</keyword>
<dbReference type="InterPro" id="IPR013106">
    <property type="entry name" value="Ig_V-set"/>
</dbReference>
<dbReference type="InterPro" id="IPR003599">
    <property type="entry name" value="Ig_sub"/>
</dbReference>
<dbReference type="PANTHER" id="PTHR14334">
    <property type="entry name" value="B-CELL ANTIGEN RECEPTOR COMPLEX-ASSOCIATED PROTEIN"/>
    <property type="match status" value="1"/>
</dbReference>
<dbReference type="SUPFAM" id="SSF48726">
    <property type="entry name" value="Immunoglobulin"/>
    <property type="match status" value="1"/>
</dbReference>
<evidence type="ECO:0000313" key="4">
    <source>
        <dbReference type="Ensembl" id="ENSPCEP00000020993.1"/>
    </source>
</evidence>
<dbReference type="InterPro" id="IPR007110">
    <property type="entry name" value="Ig-like_dom"/>
</dbReference>
<dbReference type="GO" id="GO:0030183">
    <property type="term" value="P:B cell differentiation"/>
    <property type="evidence" value="ECO:0007669"/>
    <property type="project" value="TreeGrafter"/>
</dbReference>
<feature type="signal peptide" evidence="2">
    <location>
        <begin position="1"/>
        <end position="18"/>
    </location>
</feature>
<feature type="chain" id="PRO_5034977418" description="Ig-like domain-containing protein" evidence="2">
    <location>
        <begin position="19"/>
        <end position="177"/>
    </location>
</feature>
<evidence type="ECO:0000259" key="3">
    <source>
        <dbReference type="PROSITE" id="PS50835"/>
    </source>
</evidence>
<organism evidence="4 5">
    <name type="scientific">Pelusios castaneus</name>
    <name type="common">West African mud turtle</name>
    <dbReference type="NCBI Taxonomy" id="367368"/>
    <lineage>
        <taxon>Eukaryota</taxon>
        <taxon>Metazoa</taxon>
        <taxon>Chordata</taxon>
        <taxon>Craniata</taxon>
        <taxon>Vertebrata</taxon>
        <taxon>Euteleostomi</taxon>
        <taxon>Archelosauria</taxon>
        <taxon>Testudinata</taxon>
        <taxon>Testudines</taxon>
        <taxon>Pleurodira</taxon>
        <taxon>Pelomedusidae</taxon>
        <taxon>Pelusios</taxon>
    </lineage>
</organism>
<proteinExistence type="predicted"/>
<dbReference type="Proteomes" id="UP000694393">
    <property type="component" value="Unplaced"/>
</dbReference>
<dbReference type="InterPro" id="IPR036179">
    <property type="entry name" value="Ig-like_dom_sf"/>
</dbReference>
<dbReference type="GO" id="GO:0009897">
    <property type="term" value="C:external side of plasma membrane"/>
    <property type="evidence" value="ECO:0007669"/>
    <property type="project" value="TreeGrafter"/>
</dbReference>
<keyword evidence="1" id="KW-0393">Immunoglobulin domain</keyword>
<dbReference type="AlphaFoldDB" id="A0A8C8SK02"/>
<dbReference type="SMART" id="SM00409">
    <property type="entry name" value="IG"/>
    <property type="match status" value="1"/>
</dbReference>
<reference evidence="4" key="2">
    <citation type="submission" date="2025-09" db="UniProtKB">
        <authorList>
            <consortium name="Ensembl"/>
        </authorList>
    </citation>
    <scope>IDENTIFICATION</scope>
</reference>
<dbReference type="CDD" id="cd00099">
    <property type="entry name" value="IgV"/>
    <property type="match status" value="1"/>
</dbReference>
<reference evidence="4" key="1">
    <citation type="submission" date="2025-08" db="UniProtKB">
        <authorList>
            <consortium name="Ensembl"/>
        </authorList>
    </citation>
    <scope>IDENTIFICATION</scope>
</reference>
<feature type="domain" description="Ig-like" evidence="3">
    <location>
        <begin position="17"/>
        <end position="118"/>
    </location>
</feature>
<dbReference type="GO" id="GO:0019815">
    <property type="term" value="C:B cell receptor complex"/>
    <property type="evidence" value="ECO:0007669"/>
    <property type="project" value="TreeGrafter"/>
</dbReference>
<dbReference type="Pfam" id="PF07686">
    <property type="entry name" value="V-set"/>
    <property type="match status" value="1"/>
</dbReference>
<dbReference type="GO" id="GO:0050853">
    <property type="term" value="P:B cell receptor signaling pathway"/>
    <property type="evidence" value="ECO:0007669"/>
    <property type="project" value="TreeGrafter"/>
</dbReference>
<protein>
    <recommendedName>
        <fullName evidence="3">Ig-like domain-containing protein</fullName>
    </recommendedName>
</protein>
<dbReference type="SMART" id="SM00406">
    <property type="entry name" value="IGv"/>
    <property type="match status" value="1"/>
</dbReference>
<evidence type="ECO:0000313" key="5">
    <source>
        <dbReference type="Proteomes" id="UP000694393"/>
    </source>
</evidence>
<keyword evidence="5" id="KW-1185">Reference proteome</keyword>
<name>A0A8C8SK02_9SAUR</name>